<organism evidence="3 5">
    <name type="scientific">Lithospermum erythrorhizon</name>
    <name type="common">Purple gromwell</name>
    <name type="synonym">Lithospermum officinale var. erythrorhizon</name>
    <dbReference type="NCBI Taxonomy" id="34254"/>
    <lineage>
        <taxon>Eukaryota</taxon>
        <taxon>Viridiplantae</taxon>
        <taxon>Streptophyta</taxon>
        <taxon>Embryophyta</taxon>
        <taxon>Tracheophyta</taxon>
        <taxon>Spermatophyta</taxon>
        <taxon>Magnoliopsida</taxon>
        <taxon>eudicotyledons</taxon>
        <taxon>Gunneridae</taxon>
        <taxon>Pentapetalae</taxon>
        <taxon>asterids</taxon>
        <taxon>lamiids</taxon>
        <taxon>Boraginales</taxon>
        <taxon>Boraginaceae</taxon>
        <taxon>Boraginoideae</taxon>
        <taxon>Lithospermeae</taxon>
        <taxon>Lithospermum</taxon>
    </lineage>
</organism>
<evidence type="ECO:0000313" key="5">
    <source>
        <dbReference type="Proteomes" id="UP001454036"/>
    </source>
</evidence>
<name>A0AAV3P4F3_LITER</name>
<comment type="caution">
    <text evidence="3">The sequence shown here is derived from an EMBL/GenBank/DDBJ whole genome shotgun (WGS) entry which is preliminary data.</text>
</comment>
<feature type="compositionally biased region" description="Polar residues" evidence="1">
    <location>
        <begin position="256"/>
        <end position="272"/>
    </location>
</feature>
<reference evidence="3 5" key="1">
    <citation type="submission" date="2024-01" db="EMBL/GenBank/DDBJ databases">
        <title>The complete chloroplast genome sequence of Lithospermum erythrorhizon: insights into the phylogenetic relationship among Boraginaceae species and the maternal lineages of purple gromwells.</title>
        <authorList>
            <person name="Okada T."/>
            <person name="Watanabe K."/>
        </authorList>
    </citation>
    <scope>NUCLEOTIDE SEQUENCE [LARGE SCALE GENOMIC DNA]</scope>
</reference>
<evidence type="ECO:0000313" key="3">
    <source>
        <dbReference type="EMBL" id="GAA0146113.1"/>
    </source>
</evidence>
<feature type="compositionally biased region" description="Basic and acidic residues" evidence="1">
    <location>
        <begin position="180"/>
        <end position="200"/>
    </location>
</feature>
<dbReference type="InterPro" id="IPR011112">
    <property type="entry name" value="Rho-like_N"/>
</dbReference>
<evidence type="ECO:0000259" key="2">
    <source>
        <dbReference type="SMART" id="SM00959"/>
    </source>
</evidence>
<feature type="compositionally biased region" description="Polar residues" evidence="1">
    <location>
        <begin position="214"/>
        <end position="226"/>
    </location>
</feature>
<proteinExistence type="predicted"/>
<keyword evidence="5" id="KW-1185">Reference proteome</keyword>
<dbReference type="GO" id="GO:0006353">
    <property type="term" value="P:DNA-templated transcription termination"/>
    <property type="evidence" value="ECO:0007669"/>
    <property type="project" value="InterPro"/>
</dbReference>
<feature type="compositionally biased region" description="Basic and acidic residues" evidence="1">
    <location>
        <begin position="114"/>
        <end position="127"/>
    </location>
</feature>
<dbReference type="Proteomes" id="UP001454036">
    <property type="component" value="Unassembled WGS sequence"/>
</dbReference>
<protein>
    <recommendedName>
        <fullName evidence="2">Rho termination factor-like N-terminal domain-containing protein</fullName>
    </recommendedName>
</protein>
<dbReference type="EMBL" id="BAABME010016471">
    <property type="protein sequence ID" value="GAA0146113.1"/>
    <property type="molecule type" value="Genomic_DNA"/>
</dbReference>
<dbReference type="PANTHER" id="PTHR34449:SF5">
    <property type="entry name" value="ATP BINDING _ ATPASE"/>
    <property type="match status" value="1"/>
</dbReference>
<dbReference type="Gene3D" id="1.10.720.10">
    <property type="match status" value="1"/>
</dbReference>
<feature type="compositionally biased region" description="Acidic residues" evidence="1">
    <location>
        <begin position="314"/>
        <end position="363"/>
    </location>
</feature>
<gene>
    <name evidence="4" type="ORF">LIER_10450</name>
    <name evidence="3" type="ORF">LIER_36258</name>
</gene>
<dbReference type="EMBL" id="BAABME010001856">
    <property type="protein sequence ID" value="GAA0151812.1"/>
    <property type="molecule type" value="Genomic_DNA"/>
</dbReference>
<sequence length="399" mass="44620">MARAFHFITNNVPATTLRVCTSQPRDDAICCKPRQSSVGYGPPDGRCLPRSGVPGRSVIASSCSSHSDHKYCQMLNILTLTCAARSTSYVCNASSSGPQRNPDFSKQNRKVFSRSRDRNRQYEDRDSFGNLEDSEMFPSKNGPVHTGSGSPKFQATATPGPREKEIVELFRKVQAQLRERAAMKEEKKVEEGRGKGKENETVDSLLKLLKKHSVQQGKKSNDSSITKDFLQEPAEPSVLFNEDKSFSPFGSKRVVKQQQQQNSETPPVTSRPRSVFQRRSPIRQVKAQPAVEETVDSVEQIDSDYEGLKSEPADVPELDPESESDTEQIFSDDDVYAEMSEDESEETHELDEDKEVVEDDSDDLIEMKLPELKALAKSRGLKGFSKLKKQELIELLGGH</sequence>
<feature type="compositionally biased region" description="Acidic residues" evidence="1">
    <location>
        <begin position="293"/>
        <end position="305"/>
    </location>
</feature>
<evidence type="ECO:0000313" key="4">
    <source>
        <dbReference type="EMBL" id="GAA0151812.1"/>
    </source>
</evidence>
<dbReference type="Pfam" id="PF07498">
    <property type="entry name" value="Rho_N"/>
    <property type="match status" value="1"/>
</dbReference>
<feature type="domain" description="Rho termination factor-like N-terminal" evidence="2">
    <location>
        <begin position="363"/>
        <end position="398"/>
    </location>
</feature>
<dbReference type="PANTHER" id="PTHR34449">
    <property type="entry name" value="RHO TERMINATION FACTOR"/>
    <property type="match status" value="1"/>
</dbReference>
<dbReference type="AlphaFoldDB" id="A0AAV3P4F3"/>
<feature type="region of interest" description="Disordered" evidence="1">
    <location>
        <begin position="180"/>
        <end position="363"/>
    </location>
</feature>
<dbReference type="SMART" id="SM00959">
    <property type="entry name" value="Rho_N"/>
    <property type="match status" value="1"/>
</dbReference>
<feature type="compositionally biased region" description="Polar residues" evidence="1">
    <location>
        <begin position="93"/>
        <end position="105"/>
    </location>
</feature>
<evidence type="ECO:0000256" key="1">
    <source>
        <dbReference type="SAM" id="MobiDB-lite"/>
    </source>
</evidence>
<feature type="compositionally biased region" description="Polar residues" evidence="1">
    <location>
        <begin position="147"/>
        <end position="157"/>
    </location>
</feature>
<accession>A0AAV3P4F3</accession>
<feature type="region of interest" description="Disordered" evidence="1">
    <location>
        <begin position="93"/>
        <end position="161"/>
    </location>
</feature>